<gene>
    <name evidence="2" type="ORF">HGMM_F32G01C13</name>
</gene>
<reference evidence="2" key="1">
    <citation type="journal article" date="2005" name="Environ. Microbiol.">
        <title>Genetic and functional properties of uncultivated thermophilic crenarchaeotes from a subsurface gold mine as revealed by analysis of genome fragments.</title>
        <authorList>
            <person name="Nunoura T."/>
            <person name="Hirayama H."/>
            <person name="Takami H."/>
            <person name="Oida H."/>
            <person name="Nishi S."/>
            <person name="Shimamura S."/>
            <person name="Suzuki Y."/>
            <person name="Inagaki F."/>
            <person name="Takai K."/>
            <person name="Nealson K.H."/>
            <person name="Horikoshi K."/>
        </authorList>
    </citation>
    <scope>NUCLEOTIDE SEQUENCE</scope>
</reference>
<dbReference type="SUPFAM" id="SSF53756">
    <property type="entry name" value="UDP-Glycosyltransferase/glycogen phosphorylase"/>
    <property type="match status" value="1"/>
</dbReference>
<dbReference type="EMBL" id="AP011732">
    <property type="protein sequence ID" value="BAL55903.1"/>
    <property type="molecule type" value="Genomic_DNA"/>
</dbReference>
<name>H5SIB7_9CHLR</name>
<evidence type="ECO:0000313" key="2">
    <source>
        <dbReference type="EMBL" id="BAL55903.1"/>
    </source>
</evidence>
<dbReference type="InterPro" id="IPR001296">
    <property type="entry name" value="Glyco_trans_1"/>
</dbReference>
<keyword evidence="2" id="KW-0808">Transferase</keyword>
<sequence length="175" mass="19502">MLLRAFRLLMHRGLDAELLFLGTGPQKEAWQSLAAELGIAERIQWLGSVPHVQVPEMMAQMDVLVLPSRSAPDWQEQFGLVLAQAMMRGLPVIGSTCGAIPEVIGREDVIFPEGNEVALARILERILVDEGWRRELSQYGRERALCCYSFQALAEKLIQVYLHTGLGCPSRTISS</sequence>
<dbReference type="PANTHER" id="PTHR12526">
    <property type="entry name" value="GLYCOSYLTRANSFERASE"/>
    <property type="match status" value="1"/>
</dbReference>
<organism evidence="2">
    <name type="scientific">uncultured Chloroflexota bacterium</name>
    <dbReference type="NCBI Taxonomy" id="166587"/>
    <lineage>
        <taxon>Bacteria</taxon>
        <taxon>Bacillati</taxon>
        <taxon>Chloroflexota</taxon>
        <taxon>environmental samples</taxon>
    </lineage>
</organism>
<feature type="domain" description="Glycosyl transferase family 1" evidence="1">
    <location>
        <begin position="2"/>
        <end position="143"/>
    </location>
</feature>
<protein>
    <submittedName>
        <fullName evidence="2">Glycosyl transferase family 1</fullName>
    </submittedName>
</protein>
<dbReference type="GO" id="GO:0016757">
    <property type="term" value="F:glycosyltransferase activity"/>
    <property type="evidence" value="ECO:0007669"/>
    <property type="project" value="InterPro"/>
</dbReference>
<dbReference type="AlphaFoldDB" id="H5SIB7"/>
<evidence type="ECO:0000259" key="1">
    <source>
        <dbReference type="Pfam" id="PF00534"/>
    </source>
</evidence>
<proteinExistence type="predicted"/>
<accession>H5SIB7</accession>
<dbReference type="Pfam" id="PF00534">
    <property type="entry name" value="Glycos_transf_1"/>
    <property type="match status" value="1"/>
</dbReference>
<dbReference type="Gene3D" id="3.40.50.2000">
    <property type="entry name" value="Glycogen Phosphorylase B"/>
    <property type="match status" value="2"/>
</dbReference>
<reference evidence="2" key="2">
    <citation type="journal article" date="2012" name="PLoS ONE">
        <title>A Deeply Branching Thermophilic Bacterium with an Ancient Acetyl-CoA Pathway Dominates a Subsurface Ecosystem.</title>
        <authorList>
            <person name="Takami H."/>
            <person name="Noguchi H."/>
            <person name="Takaki Y."/>
            <person name="Uchiyama I."/>
            <person name="Toyoda A."/>
            <person name="Nishi S."/>
            <person name="Chee G.-J."/>
            <person name="Arai W."/>
            <person name="Nunoura T."/>
            <person name="Itoh T."/>
            <person name="Hattori M."/>
            <person name="Takai K."/>
        </authorList>
    </citation>
    <scope>NUCLEOTIDE SEQUENCE</scope>
</reference>
<dbReference type="PANTHER" id="PTHR12526:SF636">
    <property type="entry name" value="BLL3647 PROTEIN"/>
    <property type="match status" value="1"/>
</dbReference>